<organism evidence="4 5">
    <name type="scientific">Irregularibacter muris</name>
    <dbReference type="NCBI Taxonomy" id="1796619"/>
    <lineage>
        <taxon>Bacteria</taxon>
        <taxon>Bacillati</taxon>
        <taxon>Bacillota</taxon>
        <taxon>Clostridia</taxon>
        <taxon>Eubacteriales</taxon>
        <taxon>Eubacteriaceae</taxon>
        <taxon>Irregularibacter</taxon>
    </lineage>
</organism>
<keyword evidence="1 2" id="KW-0238">DNA-binding</keyword>
<feature type="domain" description="HTH tetR-type" evidence="3">
    <location>
        <begin position="13"/>
        <end position="73"/>
    </location>
</feature>
<dbReference type="InterPro" id="IPR036271">
    <property type="entry name" value="Tet_transcr_reg_TetR-rel_C_sf"/>
</dbReference>
<keyword evidence="5" id="KW-1185">Reference proteome</keyword>
<comment type="caution">
    <text evidence="4">The sequence shown here is derived from an EMBL/GenBank/DDBJ whole genome shotgun (WGS) entry which is preliminary data.</text>
</comment>
<dbReference type="PROSITE" id="PS50977">
    <property type="entry name" value="HTH_TETR_2"/>
    <property type="match status" value="1"/>
</dbReference>
<dbReference type="EMBL" id="JANKAS010000014">
    <property type="protein sequence ID" value="MCR1899817.1"/>
    <property type="molecule type" value="Genomic_DNA"/>
</dbReference>
<name>A0AAE3HFV7_9FIRM</name>
<dbReference type="GO" id="GO:0006355">
    <property type="term" value="P:regulation of DNA-templated transcription"/>
    <property type="evidence" value="ECO:0007669"/>
    <property type="project" value="UniProtKB-ARBA"/>
</dbReference>
<reference evidence="4" key="1">
    <citation type="submission" date="2022-07" db="EMBL/GenBank/DDBJ databases">
        <title>Enhanced cultured diversity of the mouse gut microbiota enables custom-made synthetic communities.</title>
        <authorList>
            <person name="Afrizal A."/>
        </authorList>
    </citation>
    <scope>NUCLEOTIDE SEQUENCE</scope>
    <source>
        <strain evidence="4">DSM 28593</strain>
    </source>
</reference>
<dbReference type="RefSeq" id="WP_257532544.1">
    <property type="nucleotide sequence ID" value="NZ_JANKAS010000014.1"/>
</dbReference>
<dbReference type="PRINTS" id="PR00455">
    <property type="entry name" value="HTHTETR"/>
</dbReference>
<dbReference type="Gene3D" id="1.10.357.10">
    <property type="entry name" value="Tetracycline Repressor, domain 2"/>
    <property type="match status" value="1"/>
</dbReference>
<evidence type="ECO:0000313" key="4">
    <source>
        <dbReference type="EMBL" id="MCR1899817.1"/>
    </source>
</evidence>
<dbReference type="InterPro" id="IPR001647">
    <property type="entry name" value="HTH_TetR"/>
</dbReference>
<evidence type="ECO:0000313" key="5">
    <source>
        <dbReference type="Proteomes" id="UP001205748"/>
    </source>
</evidence>
<accession>A0AAE3HFV7</accession>
<dbReference type="Proteomes" id="UP001205748">
    <property type="component" value="Unassembled WGS sequence"/>
</dbReference>
<dbReference type="PANTHER" id="PTHR30055">
    <property type="entry name" value="HTH-TYPE TRANSCRIPTIONAL REGULATOR RUTR"/>
    <property type="match status" value="1"/>
</dbReference>
<dbReference type="SUPFAM" id="SSF46689">
    <property type="entry name" value="Homeodomain-like"/>
    <property type="match status" value="1"/>
</dbReference>
<feature type="DNA-binding region" description="H-T-H motif" evidence="2">
    <location>
        <begin position="36"/>
        <end position="55"/>
    </location>
</feature>
<evidence type="ECO:0000256" key="1">
    <source>
        <dbReference type="ARBA" id="ARBA00023125"/>
    </source>
</evidence>
<proteinExistence type="predicted"/>
<dbReference type="InterPro" id="IPR009057">
    <property type="entry name" value="Homeodomain-like_sf"/>
</dbReference>
<evidence type="ECO:0000259" key="3">
    <source>
        <dbReference type="PROSITE" id="PS50977"/>
    </source>
</evidence>
<dbReference type="AlphaFoldDB" id="A0AAE3HFV7"/>
<dbReference type="InterPro" id="IPR050109">
    <property type="entry name" value="HTH-type_TetR-like_transc_reg"/>
</dbReference>
<gene>
    <name evidence="4" type="ORF">NSA47_12625</name>
</gene>
<dbReference type="SUPFAM" id="SSF48498">
    <property type="entry name" value="Tetracyclin repressor-like, C-terminal domain"/>
    <property type="match status" value="1"/>
</dbReference>
<dbReference type="GO" id="GO:0003677">
    <property type="term" value="F:DNA binding"/>
    <property type="evidence" value="ECO:0007669"/>
    <property type="project" value="UniProtKB-UniRule"/>
</dbReference>
<evidence type="ECO:0000256" key="2">
    <source>
        <dbReference type="PROSITE-ProRule" id="PRU00335"/>
    </source>
</evidence>
<sequence length="192" mass="22392">MGISKERNKMIREERRKQILDAALILFDEKGYRKTRVSDIADRIGVSKALVFKYFPKKIDIFIAITEYIESCLVEVLNGATPTDSLKNFGLKLTSTTKDYIPPMRIYIATFIRGELPAEMKENFLRNNFSRKWITPIVKKGQEMGEFRQGDPQELADAFWLYMFGVVANYIHNRNSEDHMPDIEISLRMLKE</sequence>
<dbReference type="Pfam" id="PF00440">
    <property type="entry name" value="TetR_N"/>
    <property type="match status" value="1"/>
</dbReference>
<protein>
    <submittedName>
        <fullName evidence="4">TetR/AcrR family transcriptional regulator</fullName>
    </submittedName>
</protein>